<evidence type="ECO:0008006" key="3">
    <source>
        <dbReference type="Google" id="ProtNLM"/>
    </source>
</evidence>
<reference evidence="1 2" key="1">
    <citation type="submission" date="2019-04" db="EMBL/GenBank/DDBJ databases">
        <authorList>
            <person name="Park S."/>
            <person name="Yoon J.-H."/>
        </authorList>
    </citation>
    <scope>NUCLEOTIDE SEQUENCE [LARGE SCALE GENOMIC DNA]</scope>
    <source>
        <strain evidence="1 2">HJM-18</strain>
    </source>
</reference>
<dbReference type="InterPro" id="IPR045748">
    <property type="entry name" value="DcaP"/>
</dbReference>
<dbReference type="EMBL" id="SRPF01000008">
    <property type="protein sequence ID" value="TGN38072.1"/>
    <property type="molecule type" value="Genomic_DNA"/>
</dbReference>
<comment type="caution">
    <text evidence="1">The sequence shown here is derived from an EMBL/GenBank/DDBJ whole genome shotgun (WGS) entry which is preliminary data.</text>
</comment>
<protein>
    <recommendedName>
        <fullName evidence="3">Porin</fullName>
    </recommendedName>
</protein>
<accession>A0A4Z1C4S5</accession>
<dbReference type="Pfam" id="PF19577">
    <property type="entry name" value="DcaP"/>
    <property type="match status" value="1"/>
</dbReference>
<dbReference type="AlphaFoldDB" id="A0A4Z1C4S5"/>
<organism evidence="1 2">
    <name type="scientific">Marinobacter confluentis</name>
    <dbReference type="NCBI Taxonomy" id="1697557"/>
    <lineage>
        <taxon>Bacteria</taxon>
        <taxon>Pseudomonadati</taxon>
        <taxon>Pseudomonadota</taxon>
        <taxon>Gammaproteobacteria</taxon>
        <taxon>Pseudomonadales</taxon>
        <taxon>Marinobacteraceae</taxon>
        <taxon>Marinobacter</taxon>
    </lineage>
</organism>
<dbReference type="RefSeq" id="WP_135804643.1">
    <property type="nucleotide sequence ID" value="NZ_SRPF01000008.1"/>
</dbReference>
<evidence type="ECO:0000313" key="2">
    <source>
        <dbReference type="Proteomes" id="UP000298325"/>
    </source>
</evidence>
<dbReference type="Proteomes" id="UP000298325">
    <property type="component" value="Unassembled WGS sequence"/>
</dbReference>
<dbReference type="SUPFAM" id="SSF56935">
    <property type="entry name" value="Porins"/>
    <property type="match status" value="1"/>
</dbReference>
<dbReference type="OrthoDB" id="190887at2"/>
<proteinExistence type="predicted"/>
<sequence>MKISELRKSIRISSVAVIVGLSFPVSAVEINAGDVEASIYGFARLNVSYDLDDNRAVSTRAGTFSPADQDITGHFGADVQQSRLGVRVNHASGLKVVVEGDFRGSGNSAGSLRMRHAYGVYEGVMIGRNWSNFNSFVGWTPTLDFDSLAGNAGSFNRSEQVRYTTGPVSVALENPSATIIGGNAKTGTPALTARVESASGSLKYSFAGLVNQLSSDDGTTDESQLAYGFFGAAGFSVTDSVSIQGAFTYTDGASSYLWRSGSNYYGASAYMNGDSLETISGYGSQVGVSIDVGGGSSVKLGYGLARLDLDDAVSDGALTGADAETNQNAFVNYTWTPVESVMLGVEYGFFDQETQAGDSSDARRLLFAAQYNF</sequence>
<evidence type="ECO:0000313" key="1">
    <source>
        <dbReference type="EMBL" id="TGN38072.1"/>
    </source>
</evidence>
<gene>
    <name evidence="1" type="ORF">E5Q11_16995</name>
</gene>
<keyword evidence="2" id="KW-1185">Reference proteome</keyword>
<name>A0A4Z1C4S5_9GAMM</name>